<dbReference type="EMBL" id="JBHTEC010000001">
    <property type="protein sequence ID" value="MFD0286486.1"/>
    <property type="molecule type" value="Genomic_DNA"/>
</dbReference>
<accession>A0ABW2VPQ7</accession>
<gene>
    <name evidence="2" type="ORF">ACFQZP_33355</name>
</gene>
<keyword evidence="3" id="KW-1185">Reference proteome</keyword>
<dbReference type="Proteomes" id="UP001596957">
    <property type="component" value="Unassembled WGS sequence"/>
</dbReference>
<reference evidence="3" key="1">
    <citation type="journal article" date="2019" name="Int. J. Syst. Evol. Microbiol.">
        <title>The Global Catalogue of Microorganisms (GCM) 10K type strain sequencing project: providing services to taxonomists for standard genome sequencing and annotation.</title>
        <authorList>
            <consortium name="The Broad Institute Genomics Platform"/>
            <consortium name="The Broad Institute Genome Sequencing Center for Infectious Disease"/>
            <person name="Wu L."/>
            <person name="Ma J."/>
        </authorList>
    </citation>
    <scope>NUCLEOTIDE SEQUENCE [LARGE SCALE GENOMIC DNA]</scope>
    <source>
        <strain evidence="3">CGMCC 4.7198</strain>
    </source>
</reference>
<evidence type="ECO:0000313" key="2">
    <source>
        <dbReference type="EMBL" id="MFD0286486.1"/>
    </source>
</evidence>
<evidence type="ECO:0000313" key="3">
    <source>
        <dbReference type="Proteomes" id="UP001596957"/>
    </source>
</evidence>
<comment type="caution">
    <text evidence="2">The sequence shown here is derived from an EMBL/GenBank/DDBJ whole genome shotgun (WGS) entry which is preliminary data.</text>
</comment>
<feature type="region of interest" description="Disordered" evidence="1">
    <location>
        <begin position="45"/>
        <end position="68"/>
    </location>
</feature>
<sequence length="68" mass="6981">MPQTEAAANAVPAGGRGTISVADRVVAKITSQAAREALLGFSESAHLVPPGRSKPHATVPVRPAPERE</sequence>
<proteinExistence type="predicted"/>
<organism evidence="2 3">
    <name type="scientific">Streptomyces lutosisoli</name>
    <dbReference type="NCBI Taxonomy" id="2665721"/>
    <lineage>
        <taxon>Bacteria</taxon>
        <taxon>Bacillati</taxon>
        <taxon>Actinomycetota</taxon>
        <taxon>Actinomycetes</taxon>
        <taxon>Kitasatosporales</taxon>
        <taxon>Streptomycetaceae</taxon>
        <taxon>Streptomyces</taxon>
    </lineage>
</organism>
<name>A0ABW2VPQ7_9ACTN</name>
<dbReference type="RefSeq" id="WP_381265070.1">
    <property type="nucleotide sequence ID" value="NZ_JBHTBI010000137.1"/>
</dbReference>
<evidence type="ECO:0000256" key="1">
    <source>
        <dbReference type="SAM" id="MobiDB-lite"/>
    </source>
</evidence>
<protein>
    <submittedName>
        <fullName evidence="2">Uncharacterized protein</fullName>
    </submittedName>
</protein>